<evidence type="ECO:0000256" key="10">
    <source>
        <dbReference type="ARBA" id="ARBA00023242"/>
    </source>
</evidence>
<dbReference type="Pfam" id="PF08513">
    <property type="entry name" value="LisH"/>
    <property type="match status" value="1"/>
</dbReference>
<dbReference type="Proteomes" id="UP000653454">
    <property type="component" value="Unassembled WGS sequence"/>
</dbReference>
<evidence type="ECO:0000256" key="5">
    <source>
        <dbReference type="ARBA" id="ARBA00022786"/>
    </source>
</evidence>
<dbReference type="Pfam" id="PF00400">
    <property type="entry name" value="WD40"/>
    <property type="match status" value="5"/>
</dbReference>
<evidence type="ECO:0000256" key="1">
    <source>
        <dbReference type="ARBA" id="ARBA00004123"/>
    </source>
</evidence>
<dbReference type="GO" id="GO:0000118">
    <property type="term" value="C:histone deacetylase complex"/>
    <property type="evidence" value="ECO:0007669"/>
    <property type="project" value="TreeGrafter"/>
</dbReference>
<keyword evidence="7" id="KW-0805">Transcription regulation</keyword>
<dbReference type="SMART" id="SM00667">
    <property type="entry name" value="LisH"/>
    <property type="match status" value="1"/>
</dbReference>
<dbReference type="PANTHER" id="PTHR22846:SF2">
    <property type="entry name" value="F-BOX-LIKE_WD REPEAT-CONTAINING PROTEIN EBI"/>
    <property type="match status" value="1"/>
</dbReference>
<name>A0A8S4E0P1_PLUXY</name>
<dbReference type="SUPFAM" id="SSF50978">
    <property type="entry name" value="WD40 repeat-like"/>
    <property type="match status" value="1"/>
</dbReference>
<dbReference type="PROSITE" id="PS50082">
    <property type="entry name" value="WD_REPEATS_2"/>
    <property type="match status" value="6"/>
</dbReference>
<evidence type="ECO:0000256" key="12">
    <source>
        <dbReference type="PROSITE-ProRule" id="PRU00221"/>
    </source>
</evidence>
<feature type="domain" description="Anaphase-promoting complex subunit 4-like WD40" evidence="14">
    <location>
        <begin position="315"/>
        <end position="389"/>
    </location>
</feature>
<evidence type="ECO:0000259" key="14">
    <source>
        <dbReference type="Pfam" id="PF12894"/>
    </source>
</evidence>
<protein>
    <submittedName>
        <fullName evidence="15">(diamondback moth) hypothetical protein</fullName>
    </submittedName>
</protein>
<dbReference type="SMART" id="SM00320">
    <property type="entry name" value="WD40"/>
    <property type="match status" value="8"/>
</dbReference>
<dbReference type="FunFam" id="1.20.960.30:FF:000001">
    <property type="entry name" value="F-box-like/WD repeat-containing protein TBL1XR1"/>
    <property type="match status" value="1"/>
</dbReference>
<keyword evidence="6" id="KW-0156">Chromatin regulator</keyword>
<feature type="compositionally biased region" description="Low complexity" evidence="13">
    <location>
        <begin position="119"/>
        <end position="137"/>
    </location>
</feature>
<dbReference type="GO" id="GO:0045944">
    <property type="term" value="P:positive regulation of transcription by RNA polymerase II"/>
    <property type="evidence" value="ECO:0007669"/>
    <property type="project" value="UniProtKB-ARBA"/>
</dbReference>
<dbReference type="GO" id="GO:0000976">
    <property type="term" value="F:transcription cis-regulatory region binding"/>
    <property type="evidence" value="ECO:0007669"/>
    <property type="project" value="UniProtKB-ARBA"/>
</dbReference>
<dbReference type="PROSITE" id="PS50294">
    <property type="entry name" value="WD_REPEATS_REGION"/>
    <property type="match status" value="5"/>
</dbReference>
<dbReference type="InterPro" id="IPR001680">
    <property type="entry name" value="WD40_rpt"/>
</dbReference>
<keyword evidence="2" id="KW-0678">Repressor</keyword>
<dbReference type="CDD" id="cd00200">
    <property type="entry name" value="WD40"/>
    <property type="match status" value="1"/>
</dbReference>
<dbReference type="InterPro" id="IPR024977">
    <property type="entry name" value="Apc4-like_WD40_dom"/>
</dbReference>
<dbReference type="InterPro" id="IPR036322">
    <property type="entry name" value="WD40_repeat_dom_sf"/>
</dbReference>
<evidence type="ECO:0000256" key="2">
    <source>
        <dbReference type="ARBA" id="ARBA00022491"/>
    </source>
</evidence>
<keyword evidence="16" id="KW-1185">Reference proteome</keyword>
<keyword evidence="8" id="KW-0010">Activator</keyword>
<dbReference type="InterPro" id="IPR019775">
    <property type="entry name" value="WD40_repeat_CS"/>
</dbReference>
<dbReference type="Gene3D" id="2.130.10.10">
    <property type="entry name" value="YVTN repeat-like/Quinoprotein amine dehydrogenase"/>
    <property type="match status" value="1"/>
</dbReference>
<comment type="similarity">
    <text evidence="11">Belongs to the WD repeat EBI family.</text>
</comment>
<proteinExistence type="inferred from homology"/>
<evidence type="ECO:0000256" key="6">
    <source>
        <dbReference type="ARBA" id="ARBA00022853"/>
    </source>
</evidence>
<dbReference type="PROSITE" id="PS50896">
    <property type="entry name" value="LISH"/>
    <property type="match status" value="1"/>
</dbReference>
<feature type="repeat" description="WD" evidence="12">
    <location>
        <begin position="336"/>
        <end position="377"/>
    </location>
</feature>
<evidence type="ECO:0000256" key="3">
    <source>
        <dbReference type="ARBA" id="ARBA00022574"/>
    </source>
</evidence>
<feature type="repeat" description="WD" evidence="12">
    <location>
        <begin position="253"/>
        <end position="294"/>
    </location>
</feature>
<dbReference type="InterPro" id="IPR015943">
    <property type="entry name" value="WD40/YVTN_repeat-like_dom_sf"/>
</dbReference>
<evidence type="ECO:0000256" key="13">
    <source>
        <dbReference type="SAM" id="MobiDB-lite"/>
    </source>
</evidence>
<keyword evidence="10" id="KW-0539">Nucleus</keyword>
<evidence type="ECO:0000313" key="16">
    <source>
        <dbReference type="Proteomes" id="UP000653454"/>
    </source>
</evidence>
<feature type="repeat" description="WD" evidence="12">
    <location>
        <begin position="156"/>
        <end position="197"/>
    </location>
</feature>
<evidence type="ECO:0000256" key="4">
    <source>
        <dbReference type="ARBA" id="ARBA00022737"/>
    </source>
</evidence>
<organism evidence="15 16">
    <name type="scientific">Plutella xylostella</name>
    <name type="common">Diamondback moth</name>
    <name type="synonym">Plutella maculipennis</name>
    <dbReference type="NCBI Taxonomy" id="51655"/>
    <lineage>
        <taxon>Eukaryota</taxon>
        <taxon>Metazoa</taxon>
        <taxon>Ecdysozoa</taxon>
        <taxon>Arthropoda</taxon>
        <taxon>Hexapoda</taxon>
        <taxon>Insecta</taxon>
        <taxon>Pterygota</taxon>
        <taxon>Neoptera</taxon>
        <taxon>Endopterygota</taxon>
        <taxon>Lepidoptera</taxon>
        <taxon>Glossata</taxon>
        <taxon>Ditrysia</taxon>
        <taxon>Yponomeutoidea</taxon>
        <taxon>Plutellidae</taxon>
        <taxon>Plutella</taxon>
    </lineage>
</organism>
<evidence type="ECO:0000256" key="7">
    <source>
        <dbReference type="ARBA" id="ARBA00023015"/>
    </source>
</evidence>
<dbReference type="PRINTS" id="PR00320">
    <property type="entry name" value="GPROTEINBRPT"/>
</dbReference>
<evidence type="ECO:0000313" key="15">
    <source>
        <dbReference type="EMBL" id="CAG9108140.1"/>
    </source>
</evidence>
<sequence>MSFTSDEVNFLVYRYLQESGFHHSAYTFGMESHISQSNINGALVPPAALLKIIQKGVEYTNAEISVGEDGTETRLTESLSLIDAVTPDIVAARQNAHNAQKQAIKTDPGSGGEQNGVDATACSTASTAGGSATPSAAESMDVDQSIEIPASKATVLRGHESEVFICAWNPSTDLLASGSGDSTARIWDMSDNPATTPNQLVLRHCIQKGGAEVPSNKDVTSLDWNCDGNLLATGSYDGYARIWTTDGTLASTLGQHKGPIFALKWNKRGNYILSAGVDKTTIIWDAASGLCTQQFSFHSAPALDVDWQTNTSFASCSTDQCIHVCRLHVDKPIKSFQGHTNEVNAIKWDHKGNSSRHASDDMTLKIWSMKQDTCVHDLQAHSKEIYTINASFDSTVRLWDVDRGVCIHTLTKHTEPVYSVAFSPDGKFLASGSFDKCVHIWSTQTGSLVHSYKGTGGIFEVCWNSRGTKVGASASDGSVFVLDLRKL</sequence>
<accession>A0A8S4E0P1</accession>
<feature type="repeat" description="WD" evidence="12">
    <location>
        <begin position="219"/>
        <end position="243"/>
    </location>
</feature>
<keyword evidence="4" id="KW-0677">Repeat</keyword>
<feature type="repeat" description="WD" evidence="12">
    <location>
        <begin position="410"/>
        <end position="451"/>
    </location>
</feature>
<dbReference type="PANTHER" id="PTHR22846">
    <property type="entry name" value="WD40 REPEAT PROTEIN"/>
    <property type="match status" value="1"/>
</dbReference>
<feature type="region of interest" description="Disordered" evidence="13">
    <location>
        <begin position="96"/>
        <end position="142"/>
    </location>
</feature>
<evidence type="ECO:0000256" key="8">
    <source>
        <dbReference type="ARBA" id="ARBA00023159"/>
    </source>
</evidence>
<dbReference type="EMBL" id="CAJHNJ030000010">
    <property type="protein sequence ID" value="CAG9108140.1"/>
    <property type="molecule type" value="Genomic_DNA"/>
</dbReference>
<keyword evidence="9" id="KW-0804">Transcription</keyword>
<evidence type="ECO:0000256" key="11">
    <source>
        <dbReference type="ARBA" id="ARBA00025741"/>
    </source>
</evidence>
<dbReference type="InterPro" id="IPR045183">
    <property type="entry name" value="Ebi-like"/>
</dbReference>
<keyword evidence="3 12" id="KW-0853">WD repeat</keyword>
<reference evidence="15" key="1">
    <citation type="submission" date="2020-11" db="EMBL/GenBank/DDBJ databases">
        <authorList>
            <person name="Whiteford S."/>
        </authorList>
    </citation>
    <scope>NUCLEOTIDE SEQUENCE</scope>
</reference>
<dbReference type="FunFam" id="2.130.10.10:FF:002234">
    <property type="entry name" value="F-box-like/WD repeat-containing protein TBL1XR1"/>
    <property type="match status" value="1"/>
</dbReference>
<keyword evidence="5" id="KW-0833">Ubl conjugation pathway</keyword>
<dbReference type="InterPro" id="IPR006594">
    <property type="entry name" value="LisH"/>
</dbReference>
<dbReference type="GO" id="GO:0006325">
    <property type="term" value="P:chromatin organization"/>
    <property type="evidence" value="ECO:0007669"/>
    <property type="project" value="UniProtKB-KW"/>
</dbReference>
<evidence type="ECO:0000256" key="9">
    <source>
        <dbReference type="ARBA" id="ARBA00023163"/>
    </source>
</evidence>
<dbReference type="GO" id="GO:0003714">
    <property type="term" value="F:transcription corepressor activity"/>
    <property type="evidence" value="ECO:0007669"/>
    <property type="project" value="InterPro"/>
</dbReference>
<dbReference type="Gene3D" id="1.20.960.30">
    <property type="match status" value="1"/>
</dbReference>
<comment type="caution">
    <text evidence="15">The sequence shown here is derived from an EMBL/GenBank/DDBJ whole genome shotgun (WGS) entry which is preliminary data.</text>
</comment>
<dbReference type="AlphaFoldDB" id="A0A8S4E0P1"/>
<feature type="repeat" description="WD" evidence="12">
    <location>
        <begin position="388"/>
        <end position="409"/>
    </location>
</feature>
<dbReference type="InterPro" id="IPR020472">
    <property type="entry name" value="WD40_PAC1"/>
</dbReference>
<dbReference type="PROSITE" id="PS00678">
    <property type="entry name" value="WD_REPEATS_1"/>
    <property type="match status" value="2"/>
</dbReference>
<dbReference type="Pfam" id="PF12894">
    <property type="entry name" value="ANAPC4_WD40"/>
    <property type="match status" value="1"/>
</dbReference>
<gene>
    <name evidence="15" type="ORF">PLXY2_LOCUS3769</name>
</gene>
<comment type="subcellular location">
    <subcellularLocation>
        <location evidence="1">Nucleus</location>
    </subcellularLocation>
</comment>